<proteinExistence type="predicted"/>
<dbReference type="Proteomes" id="UP000800981">
    <property type="component" value="Unassembled WGS sequence"/>
</dbReference>
<evidence type="ECO:0000313" key="3">
    <source>
        <dbReference type="Proteomes" id="UP000800981"/>
    </source>
</evidence>
<dbReference type="Pfam" id="PF01068">
    <property type="entry name" value="DNA_ligase_A_M"/>
    <property type="match status" value="1"/>
</dbReference>
<dbReference type="Gene3D" id="3.30.1490.70">
    <property type="match status" value="1"/>
</dbReference>
<name>A0ABX0H1X8_9ACTN</name>
<comment type="caution">
    <text evidence="2">The sequence shown here is derived from an EMBL/GenBank/DDBJ whole genome shotgun (WGS) entry which is preliminary data.</text>
</comment>
<dbReference type="InterPro" id="IPR012310">
    <property type="entry name" value="DNA_ligase_ATP-dep_cent"/>
</dbReference>
<sequence>MLVDGASFDCRPEDLLAVCEERGLEGVVVKHRASTYRPDARSRDWVKLKTEHWASMHAPRRQPGRERRQGV</sequence>
<reference evidence="2 3" key="1">
    <citation type="submission" date="2020-03" db="EMBL/GenBank/DDBJ databases">
        <title>Two novel Motilibacter sp.</title>
        <authorList>
            <person name="Liu S."/>
        </authorList>
    </citation>
    <scope>NUCLEOTIDE SEQUENCE [LARGE SCALE GENOMIC DNA]</scope>
    <source>
        <strain evidence="2 3">E257</strain>
    </source>
</reference>
<protein>
    <recommendedName>
        <fullName evidence="1">ATP-dependent DNA ligase family profile domain-containing protein</fullName>
    </recommendedName>
</protein>
<keyword evidence="3" id="KW-1185">Reference proteome</keyword>
<evidence type="ECO:0000259" key="1">
    <source>
        <dbReference type="Pfam" id="PF01068"/>
    </source>
</evidence>
<evidence type="ECO:0000313" key="2">
    <source>
        <dbReference type="EMBL" id="NHC15824.1"/>
    </source>
</evidence>
<accession>A0ABX0H1X8</accession>
<organism evidence="2 3">
    <name type="scientific">Motilibacter deserti</name>
    <dbReference type="NCBI Taxonomy" id="2714956"/>
    <lineage>
        <taxon>Bacteria</taxon>
        <taxon>Bacillati</taxon>
        <taxon>Actinomycetota</taxon>
        <taxon>Actinomycetes</taxon>
        <taxon>Motilibacterales</taxon>
        <taxon>Motilibacteraceae</taxon>
        <taxon>Motilibacter</taxon>
    </lineage>
</organism>
<gene>
    <name evidence="2" type="ORF">G9H71_18745</name>
</gene>
<dbReference type="EMBL" id="JAANNP010000058">
    <property type="protein sequence ID" value="NHC15824.1"/>
    <property type="molecule type" value="Genomic_DNA"/>
</dbReference>
<feature type="domain" description="ATP-dependent DNA ligase family profile" evidence="1">
    <location>
        <begin position="14"/>
        <end position="49"/>
    </location>
</feature>
<dbReference type="SUPFAM" id="SSF56091">
    <property type="entry name" value="DNA ligase/mRNA capping enzyme, catalytic domain"/>
    <property type="match status" value="1"/>
</dbReference>
<dbReference type="RefSeq" id="WP_166284313.1">
    <property type="nucleotide sequence ID" value="NZ_JAANNP010000058.1"/>
</dbReference>